<protein>
    <submittedName>
        <fullName evidence="1">Uncharacterized protein</fullName>
    </submittedName>
</protein>
<reference evidence="1 2" key="1">
    <citation type="submission" date="2017-09" db="EMBL/GenBank/DDBJ databases">
        <title>Complete Genome sequence of Lysobacter capsici KNU-15.</title>
        <authorList>
            <person name="Kim M.-C."/>
            <person name="Yi H."/>
            <person name="Lee D.-W."/>
            <person name="Shin J.-H."/>
        </authorList>
    </citation>
    <scope>NUCLEOTIDE SEQUENCE [LARGE SCALE GENOMIC DNA]</scope>
    <source>
        <strain evidence="1 2">KNU-15</strain>
    </source>
</reference>
<organism evidence="1 2">
    <name type="scientific">Pseudomonas frederiksbergensis</name>
    <dbReference type="NCBI Taxonomy" id="104087"/>
    <lineage>
        <taxon>Bacteria</taxon>
        <taxon>Pseudomonadati</taxon>
        <taxon>Pseudomonadota</taxon>
        <taxon>Gammaproteobacteria</taxon>
        <taxon>Pseudomonadales</taxon>
        <taxon>Pseudomonadaceae</taxon>
        <taxon>Pseudomonas</taxon>
    </lineage>
</organism>
<name>A0AB33EC22_9PSED</name>
<proteinExistence type="predicted"/>
<evidence type="ECO:0000313" key="1">
    <source>
        <dbReference type="EMBL" id="ATE77964.1"/>
    </source>
</evidence>
<dbReference type="Proteomes" id="UP000218385">
    <property type="component" value="Chromosome"/>
</dbReference>
<evidence type="ECO:0000313" key="2">
    <source>
        <dbReference type="Proteomes" id="UP000218385"/>
    </source>
</evidence>
<gene>
    <name evidence="1" type="ORF">CNN82_16575</name>
</gene>
<sequence length="71" mass="8535">MRQQVINAFIGRIISEYSCFGDKRNLFDFNGAECESRFSLKLLFYWLTVKPVRIGKRNFGLFFMFAKFHHF</sequence>
<dbReference type="EMBL" id="CP023466">
    <property type="protein sequence ID" value="ATE77964.1"/>
    <property type="molecule type" value="Genomic_DNA"/>
</dbReference>
<accession>A0AB33EC22</accession>
<dbReference type="AlphaFoldDB" id="A0AB33EC22"/>